<evidence type="ECO:0008006" key="4">
    <source>
        <dbReference type="Google" id="ProtNLM"/>
    </source>
</evidence>
<dbReference type="EMBL" id="JBEUKS010000007">
    <property type="protein sequence ID" value="MFC1440738.1"/>
    <property type="molecule type" value="Genomic_DNA"/>
</dbReference>
<accession>A0ABV6XR33</accession>
<keyword evidence="1" id="KW-1133">Transmembrane helix</keyword>
<evidence type="ECO:0000313" key="3">
    <source>
        <dbReference type="Proteomes" id="UP001592581"/>
    </source>
</evidence>
<proteinExistence type="predicted"/>
<sequence length="119" mass="12957">MAMTDGPALTLREQRILDGIEERLRADTELDRRLSTMRLHRLWHLWLFLRGSRGAVALVLVVAAGVLLAAEVPGRPGPAALVAVVLLLLLAGTVLIPRLGVERRRADRPGAEDGWGRAA</sequence>
<feature type="transmembrane region" description="Helical" evidence="1">
    <location>
        <begin position="76"/>
        <end position="96"/>
    </location>
</feature>
<dbReference type="RefSeq" id="WP_380566193.1">
    <property type="nucleotide sequence ID" value="NZ_JBEUKS010000007.1"/>
</dbReference>
<keyword evidence="3" id="KW-1185">Reference proteome</keyword>
<keyword evidence="1" id="KW-0812">Transmembrane</keyword>
<evidence type="ECO:0000256" key="1">
    <source>
        <dbReference type="SAM" id="Phobius"/>
    </source>
</evidence>
<feature type="transmembrane region" description="Helical" evidence="1">
    <location>
        <begin position="42"/>
        <end position="70"/>
    </location>
</feature>
<keyword evidence="1" id="KW-0472">Membrane</keyword>
<evidence type="ECO:0000313" key="2">
    <source>
        <dbReference type="EMBL" id="MFC1440738.1"/>
    </source>
</evidence>
<comment type="caution">
    <text evidence="2">The sequence shown here is derived from an EMBL/GenBank/DDBJ whole genome shotgun (WGS) entry which is preliminary data.</text>
</comment>
<name>A0ABV6XR33_9ACTN</name>
<organism evidence="2 3">
    <name type="scientific">Streptacidiphilus jeojiensis</name>
    <dbReference type="NCBI Taxonomy" id="3229225"/>
    <lineage>
        <taxon>Bacteria</taxon>
        <taxon>Bacillati</taxon>
        <taxon>Actinomycetota</taxon>
        <taxon>Actinomycetes</taxon>
        <taxon>Kitasatosporales</taxon>
        <taxon>Streptomycetaceae</taxon>
        <taxon>Streptacidiphilus</taxon>
    </lineage>
</organism>
<dbReference type="Proteomes" id="UP001592581">
    <property type="component" value="Unassembled WGS sequence"/>
</dbReference>
<reference evidence="2 3" key="1">
    <citation type="submission" date="2024-06" db="EMBL/GenBank/DDBJ databases">
        <authorList>
            <person name="Lee S.D."/>
        </authorList>
    </citation>
    <scope>NUCLEOTIDE SEQUENCE [LARGE SCALE GENOMIC DNA]</scope>
    <source>
        <strain evidence="2 3">N1-10</strain>
    </source>
</reference>
<gene>
    <name evidence="2" type="ORF">ABUW04_20985</name>
</gene>
<protein>
    <recommendedName>
        <fullName evidence="4">DUF3040 domain-containing protein</fullName>
    </recommendedName>
</protein>